<dbReference type="InterPro" id="IPR010721">
    <property type="entry name" value="UstE-like"/>
</dbReference>
<keyword evidence="2" id="KW-0812">Transmembrane</keyword>
<dbReference type="EMBL" id="JWZX01003371">
    <property type="protein sequence ID" value="KOO21337.1"/>
    <property type="molecule type" value="Genomic_DNA"/>
</dbReference>
<name>A0A0M0J4R8_9EUKA</name>
<keyword evidence="1 3" id="KW-0808">Transferase</keyword>
<dbReference type="InterPro" id="IPR004164">
    <property type="entry name" value="CoA_transf_AS"/>
</dbReference>
<dbReference type="PANTHER" id="PTHR13707">
    <property type="entry name" value="KETOACID-COENZYME A TRANSFERASE"/>
    <property type="match status" value="1"/>
</dbReference>
<dbReference type="SMART" id="SM00882">
    <property type="entry name" value="CoA_trans"/>
    <property type="match status" value="2"/>
</dbReference>
<dbReference type="Pfam" id="PF06966">
    <property type="entry name" value="DUF1295"/>
    <property type="match status" value="1"/>
</dbReference>
<feature type="transmembrane region" description="Helical" evidence="2">
    <location>
        <begin position="62"/>
        <end position="81"/>
    </location>
</feature>
<evidence type="ECO:0000256" key="1">
    <source>
        <dbReference type="ARBA" id="ARBA00022679"/>
    </source>
</evidence>
<keyword evidence="4" id="KW-1185">Reference proteome</keyword>
<dbReference type="FunFam" id="3.40.1080.10:FF:000001">
    <property type="entry name" value="Succinyl-coa:3-ketoacid-coenzyme a transferase subunit b"/>
    <property type="match status" value="1"/>
</dbReference>
<accession>A0A0M0J4R8</accession>
<keyword evidence="2" id="KW-0472">Membrane</keyword>
<dbReference type="NCBIfam" id="TIGR02428">
    <property type="entry name" value="pcaJ_scoB_fam"/>
    <property type="match status" value="1"/>
</dbReference>
<feature type="transmembrane region" description="Helical" evidence="2">
    <location>
        <begin position="135"/>
        <end position="155"/>
    </location>
</feature>
<protein>
    <submittedName>
        <fullName evidence="3">3-oxoacid transferase 1</fullName>
    </submittedName>
</protein>
<proteinExistence type="predicted"/>
<evidence type="ECO:0000313" key="4">
    <source>
        <dbReference type="Proteomes" id="UP000037460"/>
    </source>
</evidence>
<dbReference type="InterPro" id="IPR004165">
    <property type="entry name" value="CoA_trans_fam_I"/>
</dbReference>
<keyword evidence="2" id="KW-1133">Transmembrane helix</keyword>
<dbReference type="InterPro" id="IPR012792">
    <property type="entry name" value="3-oxoacid_CoA-transf_A"/>
</dbReference>
<organism evidence="3 4">
    <name type="scientific">Chrysochromulina tobinii</name>
    <dbReference type="NCBI Taxonomy" id="1460289"/>
    <lineage>
        <taxon>Eukaryota</taxon>
        <taxon>Haptista</taxon>
        <taxon>Haptophyta</taxon>
        <taxon>Prymnesiophyceae</taxon>
        <taxon>Prymnesiales</taxon>
        <taxon>Chrysochromulinaceae</taxon>
        <taxon>Chrysochromulina</taxon>
    </lineage>
</organism>
<feature type="transmembrane region" description="Helical" evidence="2">
    <location>
        <begin position="12"/>
        <end position="31"/>
    </location>
</feature>
<feature type="transmembrane region" description="Helical" evidence="2">
    <location>
        <begin position="112"/>
        <end position="129"/>
    </location>
</feature>
<evidence type="ECO:0000256" key="2">
    <source>
        <dbReference type="SAM" id="Phobius"/>
    </source>
</evidence>
<dbReference type="Gene3D" id="3.40.1080.10">
    <property type="entry name" value="Glutaconate Coenzyme A-transferase"/>
    <property type="match status" value="2"/>
</dbReference>
<evidence type="ECO:0000313" key="3">
    <source>
        <dbReference type="EMBL" id="KOO21337.1"/>
    </source>
</evidence>
<dbReference type="AlphaFoldDB" id="A0A0M0J4R8"/>
<dbReference type="SUPFAM" id="SSF100950">
    <property type="entry name" value="NagB/RpiA/CoA transferase-like"/>
    <property type="match status" value="2"/>
</dbReference>
<sequence length="715" mass="76133">MRAQAPRMVAALPSLPTIAAVCTLPTCVGFWKSEYGVSYAYGGATAIMGALVLRAAPTPLAAAHAAAVLVYGVRLNAFLLWRELNIPRFREFREKVEARAVSAGGRLKRTPFVLSCAALYACLAAPAIVTSSTAATGVLTTALVGAAWFGLLLAASGDLVKSYVKAKEGADVLVTSGPYRYFRHPNYTGEQILWTSSTLAAFASAARGGLGALLANGGWLGASLFGWAGIFFVLAQATANLEKKQAERFVPENLIAALVRKGTSELTVVSNNAGVDDFGLGLLLKTGQIKRMISSYVGENKTFERLYLTGELEVELTPQGTLAERMRAGGSGIPAFYTPCAAGTIIQEGGVPIKYRKDGSVEIESSPREIRNFNGRDFVLEQAIVGDFSIVKAWKADTRGNLVFRGTGRNFNVDAAMAGKICIAEVEEIVQAGAIPPDQVHLPGVYVHRVVQGQSYEKRIEKRMTGGGASANAAEMIAQTLSPERLRIVKRAAMEFEDGMYVNLGIGIPTLASNFVSPNVRIELQSENGLLGIGPYPIKGQEDPDMINAGKETVTSIPGSSTFSSSTSFGMIRAGKVQLTLLGALEVASNGDLANWIIPGKMVKGMGGAMDLVSSGSRVVVTMEHTAKGGKHKILPRCSLPLTGKRVVHRIITELGVFDVMPGREHGHPDCEHEGLELIEIADGVSIDDVRLATGADFRVADGYRSRWLKPMGGQ</sequence>
<dbReference type="OrthoDB" id="1933379at2759"/>
<dbReference type="InterPro" id="IPR037171">
    <property type="entry name" value="NagB/RpiA_transferase-like"/>
</dbReference>
<dbReference type="PROSITE" id="PS01274">
    <property type="entry name" value="COA_TRANSF_2"/>
    <property type="match status" value="1"/>
</dbReference>
<dbReference type="NCBIfam" id="TIGR02429">
    <property type="entry name" value="pcaI_scoA_fam"/>
    <property type="match status" value="1"/>
</dbReference>
<dbReference type="Proteomes" id="UP000037460">
    <property type="component" value="Unassembled WGS sequence"/>
</dbReference>
<feature type="transmembrane region" description="Helical" evidence="2">
    <location>
        <begin position="219"/>
        <end position="239"/>
    </location>
</feature>
<reference evidence="4" key="1">
    <citation type="journal article" date="2015" name="PLoS Genet.">
        <title>Genome Sequence and Transcriptome Analyses of Chrysochromulina tobin: Metabolic Tools for Enhanced Algal Fitness in the Prominent Order Prymnesiales (Haptophyceae).</title>
        <authorList>
            <person name="Hovde B.T."/>
            <person name="Deodato C.R."/>
            <person name="Hunsperger H.M."/>
            <person name="Ryken S.A."/>
            <person name="Yost W."/>
            <person name="Jha R.K."/>
            <person name="Patterson J."/>
            <person name="Monnat R.J. Jr."/>
            <person name="Barlow S.B."/>
            <person name="Starkenburg S.R."/>
            <person name="Cattolico R.A."/>
        </authorList>
    </citation>
    <scope>NUCLEOTIDE SEQUENCE</scope>
    <source>
        <strain evidence="4">CCMP291</strain>
    </source>
</reference>
<dbReference type="GO" id="GO:0008260">
    <property type="term" value="F:succinyl-CoA:3-oxo-acid CoA-transferase activity"/>
    <property type="evidence" value="ECO:0007669"/>
    <property type="project" value="TreeGrafter"/>
</dbReference>
<dbReference type="Pfam" id="PF01144">
    <property type="entry name" value="CoA_trans"/>
    <property type="match status" value="2"/>
</dbReference>
<gene>
    <name evidence="3" type="ORF">Ctob_003122</name>
</gene>
<dbReference type="Gene3D" id="1.20.120.1630">
    <property type="match status" value="1"/>
</dbReference>
<dbReference type="InterPro" id="IPR012791">
    <property type="entry name" value="3-oxoacid_CoA-transf_B"/>
</dbReference>
<comment type="caution">
    <text evidence="3">The sequence shown here is derived from an EMBL/GenBank/DDBJ whole genome shotgun (WGS) entry which is preliminary data.</text>
</comment>
<dbReference type="PANTHER" id="PTHR13707:SF23">
    <property type="entry name" value="SUCCINYL-COA:3-KETOACID-COENZYME A TRANSFERASE"/>
    <property type="match status" value="1"/>
</dbReference>